<comment type="caution">
    <text evidence="1">The sequence shown here is derived from an EMBL/GenBank/DDBJ whole genome shotgun (WGS) entry which is preliminary data.</text>
</comment>
<dbReference type="EMBL" id="QCXQ01000001">
    <property type="protein sequence ID" value="PWG00877.1"/>
    <property type="molecule type" value="Genomic_DNA"/>
</dbReference>
<dbReference type="NCBIfam" id="TIGR00099">
    <property type="entry name" value="Cof-subfamily"/>
    <property type="match status" value="1"/>
</dbReference>
<keyword evidence="1" id="KW-0378">Hydrolase</keyword>
<dbReference type="Proteomes" id="UP000245080">
    <property type="component" value="Unassembled WGS sequence"/>
</dbReference>
<sequence length="271" mass="29856">MTQKLIALDLDGTTLNNESKLSSKTKRVLTSAVQAGHIVSIVTGRPYRLSAEIYDDLHLNTPLINFNGSLGHMPHNQNWDLEYQYTIDRGIAFDLMAHHYEFGINYLAAEGKSLFLAAQDNPIHLGFFPTTLATNQILSQTTLSEDPTSLTIALDRDKQPAVIQYLNDHFGDQVDVAPWGGPDSVLEIGAKGIQKATGVEFIANQYQIDRQNIIAFGDEHNDTAMIDYAGWGVVMQNGTPQLKSIANDITEATNEEDGVANYLTDYLGLAE</sequence>
<dbReference type="CDD" id="cd07516">
    <property type="entry name" value="HAD_Pase"/>
    <property type="match status" value="1"/>
</dbReference>
<gene>
    <name evidence="1" type="ORF">DCM90_01510</name>
</gene>
<dbReference type="PANTHER" id="PTHR10000">
    <property type="entry name" value="PHOSPHOSERINE PHOSPHATASE"/>
    <property type="match status" value="1"/>
</dbReference>
<dbReference type="SFLD" id="SFLDS00003">
    <property type="entry name" value="Haloacid_Dehalogenase"/>
    <property type="match status" value="1"/>
</dbReference>
<organism evidence="1 2">
    <name type="scientific">Levilactobacillus bambusae</name>
    <dbReference type="NCBI Taxonomy" id="2024736"/>
    <lineage>
        <taxon>Bacteria</taxon>
        <taxon>Bacillati</taxon>
        <taxon>Bacillota</taxon>
        <taxon>Bacilli</taxon>
        <taxon>Lactobacillales</taxon>
        <taxon>Lactobacillaceae</taxon>
        <taxon>Levilactobacillus</taxon>
    </lineage>
</organism>
<proteinExistence type="predicted"/>
<reference evidence="1 2" key="1">
    <citation type="journal article" date="2018" name="Int. J. Syst. Evol. Microbiol.">
        <title>Lactobacillus bambusae sp. nov., isolated from a traditional fermented Ma-bamboo shoots of Taiwan.</title>
        <authorList>
            <person name="Wang L.-T."/>
        </authorList>
    </citation>
    <scope>NUCLEOTIDE SEQUENCE [LARGE SCALE GENOMIC DNA]</scope>
    <source>
        <strain evidence="1 2">BS-W1</strain>
    </source>
</reference>
<evidence type="ECO:0000313" key="1">
    <source>
        <dbReference type="EMBL" id="PWG00877.1"/>
    </source>
</evidence>
<dbReference type="RefSeq" id="WP_109249590.1">
    <property type="nucleotide sequence ID" value="NZ_QCXQ01000001.1"/>
</dbReference>
<dbReference type="SUPFAM" id="SSF56784">
    <property type="entry name" value="HAD-like"/>
    <property type="match status" value="1"/>
</dbReference>
<dbReference type="InterPro" id="IPR023214">
    <property type="entry name" value="HAD_sf"/>
</dbReference>
<dbReference type="InterPro" id="IPR000150">
    <property type="entry name" value="Cof"/>
</dbReference>
<dbReference type="GO" id="GO:0005829">
    <property type="term" value="C:cytosol"/>
    <property type="evidence" value="ECO:0007669"/>
    <property type="project" value="TreeGrafter"/>
</dbReference>
<evidence type="ECO:0000313" key="2">
    <source>
        <dbReference type="Proteomes" id="UP000245080"/>
    </source>
</evidence>
<dbReference type="GO" id="GO:0016791">
    <property type="term" value="F:phosphatase activity"/>
    <property type="evidence" value="ECO:0007669"/>
    <property type="project" value="TreeGrafter"/>
</dbReference>
<dbReference type="Gene3D" id="3.30.1240.10">
    <property type="match status" value="1"/>
</dbReference>
<dbReference type="PANTHER" id="PTHR10000:SF23">
    <property type="entry name" value="5-AMINO-6-(5-PHOSPHO-D-RIBITYLAMINO)URACIL PHOSPHATASE YITU"/>
    <property type="match status" value="1"/>
</dbReference>
<keyword evidence="2" id="KW-1185">Reference proteome</keyword>
<dbReference type="InterPro" id="IPR036412">
    <property type="entry name" value="HAD-like_sf"/>
</dbReference>
<dbReference type="GO" id="GO:0000287">
    <property type="term" value="F:magnesium ion binding"/>
    <property type="evidence" value="ECO:0007669"/>
    <property type="project" value="TreeGrafter"/>
</dbReference>
<protein>
    <submittedName>
        <fullName evidence="1">HAD family hydrolase</fullName>
    </submittedName>
</protein>
<dbReference type="Gene3D" id="3.40.50.1000">
    <property type="entry name" value="HAD superfamily/HAD-like"/>
    <property type="match status" value="1"/>
</dbReference>
<dbReference type="InterPro" id="IPR006379">
    <property type="entry name" value="HAD-SF_hydro_IIB"/>
</dbReference>
<dbReference type="NCBIfam" id="TIGR01484">
    <property type="entry name" value="HAD-SF-IIB"/>
    <property type="match status" value="1"/>
</dbReference>
<dbReference type="OrthoDB" id="9781413at2"/>
<name>A0A2V1N0W2_9LACO</name>
<accession>A0A2V1N0W2</accession>
<dbReference type="Pfam" id="PF08282">
    <property type="entry name" value="Hydrolase_3"/>
    <property type="match status" value="1"/>
</dbReference>
<dbReference type="SFLD" id="SFLDG01140">
    <property type="entry name" value="C2.B:_Phosphomannomutase_and_P"/>
    <property type="match status" value="1"/>
</dbReference>
<dbReference type="AlphaFoldDB" id="A0A2V1N0W2"/>